<name>A0ABZ0IW70_9BACT</name>
<keyword evidence="7 10" id="KW-1133">Transmembrane helix</keyword>
<keyword evidence="5 10" id="KW-0812">Transmembrane</keyword>
<evidence type="ECO:0000313" key="13">
    <source>
        <dbReference type="Proteomes" id="UP001302349"/>
    </source>
</evidence>
<evidence type="ECO:0000256" key="2">
    <source>
        <dbReference type="ARBA" id="ARBA00008445"/>
    </source>
</evidence>
<evidence type="ECO:0000256" key="6">
    <source>
        <dbReference type="ARBA" id="ARBA00022927"/>
    </source>
</evidence>
<protein>
    <recommendedName>
        <fullName evidence="10">Protein-export membrane protein SecG</fullName>
    </recommendedName>
</protein>
<dbReference type="NCBIfam" id="TIGR00810">
    <property type="entry name" value="secG"/>
    <property type="match status" value="1"/>
</dbReference>
<keyword evidence="6 10" id="KW-0653">Protein transport</keyword>
<evidence type="ECO:0000313" key="12">
    <source>
        <dbReference type="EMBL" id="WOK08757.1"/>
    </source>
</evidence>
<evidence type="ECO:0000256" key="4">
    <source>
        <dbReference type="ARBA" id="ARBA00022475"/>
    </source>
</evidence>
<sequence length="122" mass="12552">MLAVIIGLTILAALLLVLVVLAQNSKGGGLSSQFGGAGASQVMGVKKTGDILEKATWGLAIAIMVLSLSTNFFLDTAARDSGINSPNINRAQEKTIIPGMPTDGGAEEEALPLNLDTDTTQQ</sequence>
<comment type="caution">
    <text evidence="10">Lacks conserved residue(s) required for the propagation of feature annotation.</text>
</comment>
<evidence type="ECO:0000256" key="1">
    <source>
        <dbReference type="ARBA" id="ARBA00004651"/>
    </source>
</evidence>
<keyword evidence="13" id="KW-1185">Reference proteome</keyword>
<feature type="transmembrane region" description="Helical" evidence="10">
    <location>
        <begin position="55"/>
        <end position="74"/>
    </location>
</feature>
<dbReference type="InterPro" id="IPR004692">
    <property type="entry name" value="SecG"/>
</dbReference>
<organism evidence="12 13">
    <name type="scientific">Imperialibacter roseus</name>
    <dbReference type="NCBI Taxonomy" id="1324217"/>
    <lineage>
        <taxon>Bacteria</taxon>
        <taxon>Pseudomonadati</taxon>
        <taxon>Bacteroidota</taxon>
        <taxon>Cytophagia</taxon>
        <taxon>Cytophagales</taxon>
        <taxon>Flammeovirgaceae</taxon>
        <taxon>Imperialibacter</taxon>
    </lineage>
</organism>
<evidence type="ECO:0000256" key="7">
    <source>
        <dbReference type="ARBA" id="ARBA00022989"/>
    </source>
</evidence>
<evidence type="ECO:0000256" key="3">
    <source>
        <dbReference type="ARBA" id="ARBA00022448"/>
    </source>
</evidence>
<reference evidence="12 13" key="1">
    <citation type="journal article" date="2023" name="Microbiol. Resour. Announc.">
        <title>Complete Genome Sequence of Imperialibacter roseus strain P4T.</title>
        <authorList>
            <person name="Tizabi D.R."/>
            <person name="Bachvaroff T."/>
            <person name="Hill R.T."/>
        </authorList>
    </citation>
    <scope>NUCLEOTIDE SEQUENCE [LARGE SCALE GENOMIC DNA]</scope>
    <source>
        <strain evidence="12 13">P4T</strain>
    </source>
</reference>
<gene>
    <name evidence="12" type="primary">secG</name>
    <name evidence="12" type="ORF">RT717_08925</name>
</gene>
<feature type="region of interest" description="Disordered" evidence="11">
    <location>
        <begin position="84"/>
        <end position="122"/>
    </location>
</feature>
<evidence type="ECO:0000256" key="9">
    <source>
        <dbReference type="ARBA" id="ARBA00023136"/>
    </source>
</evidence>
<comment type="function">
    <text evidence="10">Involved in protein export. Participates in an early event of protein translocation.</text>
</comment>
<comment type="similarity">
    <text evidence="2 10">Belongs to the SecG family.</text>
</comment>
<accession>A0ABZ0IW70</accession>
<dbReference type="EMBL" id="CP136051">
    <property type="protein sequence ID" value="WOK08757.1"/>
    <property type="molecule type" value="Genomic_DNA"/>
</dbReference>
<dbReference type="Proteomes" id="UP001302349">
    <property type="component" value="Chromosome"/>
</dbReference>
<evidence type="ECO:0000256" key="11">
    <source>
        <dbReference type="SAM" id="MobiDB-lite"/>
    </source>
</evidence>
<dbReference type="PRINTS" id="PR01651">
    <property type="entry name" value="SECGEXPORT"/>
</dbReference>
<evidence type="ECO:0000256" key="8">
    <source>
        <dbReference type="ARBA" id="ARBA00023010"/>
    </source>
</evidence>
<keyword evidence="4 10" id="KW-1003">Cell membrane</keyword>
<keyword evidence="3 10" id="KW-0813">Transport</keyword>
<dbReference type="RefSeq" id="WP_317491390.1">
    <property type="nucleotide sequence ID" value="NZ_CP136051.1"/>
</dbReference>
<dbReference type="Pfam" id="PF03840">
    <property type="entry name" value="SecG"/>
    <property type="match status" value="1"/>
</dbReference>
<dbReference type="PANTHER" id="PTHR34182:SF1">
    <property type="entry name" value="PROTEIN-EXPORT MEMBRANE PROTEIN SECG"/>
    <property type="match status" value="1"/>
</dbReference>
<keyword evidence="9 10" id="KW-0472">Membrane</keyword>
<keyword evidence="8 10" id="KW-0811">Translocation</keyword>
<evidence type="ECO:0000256" key="5">
    <source>
        <dbReference type="ARBA" id="ARBA00022692"/>
    </source>
</evidence>
<proteinExistence type="inferred from homology"/>
<comment type="subcellular location">
    <subcellularLocation>
        <location evidence="1 10">Cell membrane</location>
        <topology evidence="1 10">Multi-pass membrane protein</topology>
    </subcellularLocation>
</comment>
<dbReference type="PANTHER" id="PTHR34182">
    <property type="entry name" value="PROTEIN-EXPORT MEMBRANE PROTEIN SECG"/>
    <property type="match status" value="1"/>
</dbReference>
<evidence type="ECO:0000256" key="10">
    <source>
        <dbReference type="RuleBase" id="RU365087"/>
    </source>
</evidence>